<name>A0A3A8IDK8_9BACT</name>
<dbReference type="RefSeq" id="WP_120543535.1">
    <property type="nucleotide sequence ID" value="NZ_RAVZ01000222.1"/>
</dbReference>
<comment type="caution">
    <text evidence="1">The sequence shown here is derived from an EMBL/GenBank/DDBJ whole genome shotgun (WGS) entry which is preliminary data.</text>
</comment>
<dbReference type="Proteomes" id="UP000268094">
    <property type="component" value="Unassembled WGS sequence"/>
</dbReference>
<gene>
    <name evidence="1" type="ORF">D7V88_27175</name>
</gene>
<proteinExistence type="predicted"/>
<accession>A0A3A8IDK8</accession>
<evidence type="ECO:0000313" key="1">
    <source>
        <dbReference type="EMBL" id="RKG80696.1"/>
    </source>
</evidence>
<dbReference type="EMBL" id="RAVZ01000222">
    <property type="protein sequence ID" value="RKG80696.1"/>
    <property type="molecule type" value="Genomic_DNA"/>
</dbReference>
<keyword evidence="2" id="KW-1185">Reference proteome</keyword>
<sequence length="475" mass="53340">MGWYSSRVSELNERLNRASEGAPDTVKRALSDAFVKVGNAADQALSAMLDASERTSAGNLGTQRKWQERCATAAADISRAFGDAAKDNMLSPALQLFWYQALEHEMAFFDSLAKVQTPQLHDDLLVHQDLLNKMLGELWDKWTFLLSKDVTFENDQRQVVQQVSRMAQSIVDELAPGVLKRASEGVARATAKSLGVALKLDDKLLGGMGVDLAKQFISLRFNVEIPDEINRNLLDAAQGDSEIYQVQKGHYRNLVSAYQSLVQAEKGSVLLLFNATRAEVDTYREKNDLGKAKVMLDQAKGYLSDWASRVPSSAQRSEASSFKDKVCSAIDTDWRLTEELDNKFRDKFKGIFVQSLGSETLEQLAESYLFRQHIEEITRKDAAGKLKALPGNLQSEVDSALERGLRPLDDLVNRVPEEVRELARLENQKFKEHVRARLKDRIQALLPAIVELAALWDPNNLARDFSREELEKALR</sequence>
<dbReference type="AlphaFoldDB" id="A0A3A8IDK8"/>
<evidence type="ECO:0000313" key="2">
    <source>
        <dbReference type="Proteomes" id="UP000268094"/>
    </source>
</evidence>
<protein>
    <submittedName>
        <fullName evidence="1">Uncharacterized protein</fullName>
    </submittedName>
</protein>
<organism evidence="1 2">
    <name type="scientific">Corallococcus terminator</name>
    <dbReference type="NCBI Taxonomy" id="2316733"/>
    <lineage>
        <taxon>Bacteria</taxon>
        <taxon>Pseudomonadati</taxon>
        <taxon>Myxococcota</taxon>
        <taxon>Myxococcia</taxon>
        <taxon>Myxococcales</taxon>
        <taxon>Cystobacterineae</taxon>
        <taxon>Myxococcaceae</taxon>
        <taxon>Corallococcus</taxon>
    </lineage>
</organism>
<reference evidence="2" key="1">
    <citation type="submission" date="2018-09" db="EMBL/GenBank/DDBJ databases">
        <authorList>
            <person name="Livingstone P.G."/>
            <person name="Whitworth D.E."/>
        </authorList>
    </citation>
    <scope>NUCLEOTIDE SEQUENCE [LARGE SCALE GENOMIC DNA]</scope>
    <source>
        <strain evidence="2">CA054A</strain>
    </source>
</reference>
<dbReference type="OrthoDB" id="5482809at2"/>